<accession>A0AA38CDI0</accession>
<feature type="non-terminal residue" evidence="12">
    <location>
        <position position="78"/>
    </location>
</feature>
<dbReference type="GO" id="GO:0045300">
    <property type="term" value="F:stearoyl-[ACP] desaturase activity"/>
    <property type="evidence" value="ECO:0007669"/>
    <property type="project" value="InterPro"/>
</dbReference>
<dbReference type="InterPro" id="IPR005067">
    <property type="entry name" value="Fatty_acid_desaturase-2"/>
</dbReference>
<keyword evidence="7" id="KW-0809">Transit peptide</keyword>
<keyword evidence="9" id="KW-0408">Iron</keyword>
<sequence>EKRHETAYTKIVQKLFEIDSDGAMIAFADMMRKKICMPAYFMYDGQDDNLFEHYSAVAQKLGVYTARDYADILEFFLK</sequence>
<dbReference type="Gene3D" id="1.10.620.20">
    <property type="entry name" value="Ribonucleotide Reductase, subunit A"/>
    <property type="match status" value="1"/>
</dbReference>
<keyword evidence="13" id="KW-1185">Reference proteome</keyword>
<keyword evidence="4" id="KW-0444">Lipid biosynthesis</keyword>
<comment type="similarity">
    <text evidence="2">Belongs to the fatty acid desaturase type 2 family.</text>
</comment>
<dbReference type="AlphaFoldDB" id="A0AA38CDI0"/>
<dbReference type="SUPFAM" id="SSF47240">
    <property type="entry name" value="Ferritin-like"/>
    <property type="match status" value="1"/>
</dbReference>
<dbReference type="PANTHER" id="PTHR31155:SF9">
    <property type="entry name" value="STEAROYL-[ACYL-CARRIER-PROTEIN] 9-DESATURASE 7, CHLOROPLASTIC"/>
    <property type="match status" value="1"/>
</dbReference>
<keyword evidence="11" id="KW-0275">Fatty acid biosynthesis</keyword>
<dbReference type="PANTHER" id="PTHR31155">
    <property type="entry name" value="ACYL- ACYL-CARRIER-PROTEIN DESATURASE-RELATED"/>
    <property type="match status" value="1"/>
</dbReference>
<evidence type="ECO:0000256" key="7">
    <source>
        <dbReference type="ARBA" id="ARBA00022946"/>
    </source>
</evidence>
<dbReference type="GO" id="GO:0009570">
    <property type="term" value="C:chloroplast stroma"/>
    <property type="evidence" value="ECO:0007669"/>
    <property type="project" value="TreeGrafter"/>
</dbReference>
<comment type="cofactor">
    <cofactor evidence="1">
        <name>Fe(2+)</name>
        <dbReference type="ChEBI" id="CHEBI:29033"/>
    </cofactor>
</comment>
<gene>
    <name evidence="12" type="ORF">KI387_040601</name>
</gene>
<protein>
    <submittedName>
        <fullName evidence="12">Uncharacterized protein</fullName>
    </submittedName>
</protein>
<dbReference type="OMA" id="NDMEIAS"/>
<dbReference type="InterPro" id="IPR009078">
    <property type="entry name" value="Ferritin-like_SF"/>
</dbReference>
<dbReference type="Proteomes" id="UP000824469">
    <property type="component" value="Unassembled WGS sequence"/>
</dbReference>
<evidence type="ECO:0000256" key="3">
    <source>
        <dbReference type="ARBA" id="ARBA00011738"/>
    </source>
</evidence>
<comment type="caution">
    <text evidence="12">The sequence shown here is derived from an EMBL/GenBank/DDBJ whole genome shotgun (WGS) entry which is preliminary data.</text>
</comment>
<dbReference type="EMBL" id="JAHRHJ020000310">
    <property type="protein sequence ID" value="KAH9294198.1"/>
    <property type="molecule type" value="Genomic_DNA"/>
</dbReference>
<evidence type="ECO:0000256" key="10">
    <source>
        <dbReference type="ARBA" id="ARBA00023098"/>
    </source>
</evidence>
<reference evidence="12 13" key="1">
    <citation type="journal article" date="2021" name="Nat. Plants">
        <title>The Taxus genome provides insights into paclitaxel biosynthesis.</title>
        <authorList>
            <person name="Xiong X."/>
            <person name="Gou J."/>
            <person name="Liao Q."/>
            <person name="Li Y."/>
            <person name="Zhou Q."/>
            <person name="Bi G."/>
            <person name="Li C."/>
            <person name="Du R."/>
            <person name="Wang X."/>
            <person name="Sun T."/>
            <person name="Guo L."/>
            <person name="Liang H."/>
            <person name="Lu P."/>
            <person name="Wu Y."/>
            <person name="Zhang Z."/>
            <person name="Ro D.K."/>
            <person name="Shang Y."/>
            <person name="Huang S."/>
            <person name="Yan J."/>
        </authorList>
    </citation>
    <scope>NUCLEOTIDE SEQUENCE [LARGE SCALE GENOMIC DNA]</scope>
    <source>
        <strain evidence="12">Ta-2019</strain>
    </source>
</reference>
<keyword evidence="8" id="KW-0560">Oxidoreductase</keyword>
<keyword evidence="5" id="KW-0479">Metal-binding</keyword>
<comment type="subunit">
    <text evidence="3">Homodimer.</text>
</comment>
<evidence type="ECO:0000256" key="6">
    <source>
        <dbReference type="ARBA" id="ARBA00022832"/>
    </source>
</evidence>
<evidence type="ECO:0000256" key="8">
    <source>
        <dbReference type="ARBA" id="ARBA00023002"/>
    </source>
</evidence>
<evidence type="ECO:0000256" key="1">
    <source>
        <dbReference type="ARBA" id="ARBA00001954"/>
    </source>
</evidence>
<evidence type="ECO:0000313" key="12">
    <source>
        <dbReference type="EMBL" id="KAH9294198.1"/>
    </source>
</evidence>
<dbReference type="InterPro" id="IPR012348">
    <property type="entry name" value="RNR-like"/>
</dbReference>
<proteinExistence type="inferred from homology"/>
<evidence type="ECO:0000256" key="9">
    <source>
        <dbReference type="ARBA" id="ARBA00023004"/>
    </source>
</evidence>
<organism evidence="12 13">
    <name type="scientific">Taxus chinensis</name>
    <name type="common">Chinese yew</name>
    <name type="synonym">Taxus wallichiana var. chinensis</name>
    <dbReference type="NCBI Taxonomy" id="29808"/>
    <lineage>
        <taxon>Eukaryota</taxon>
        <taxon>Viridiplantae</taxon>
        <taxon>Streptophyta</taxon>
        <taxon>Embryophyta</taxon>
        <taxon>Tracheophyta</taxon>
        <taxon>Spermatophyta</taxon>
        <taxon>Pinopsida</taxon>
        <taxon>Pinidae</taxon>
        <taxon>Conifers II</taxon>
        <taxon>Cupressales</taxon>
        <taxon>Taxaceae</taxon>
        <taxon>Taxus</taxon>
    </lineage>
</organism>
<dbReference type="GO" id="GO:0046872">
    <property type="term" value="F:metal ion binding"/>
    <property type="evidence" value="ECO:0007669"/>
    <property type="project" value="UniProtKB-KW"/>
</dbReference>
<keyword evidence="10" id="KW-0443">Lipid metabolism</keyword>
<name>A0AA38CDI0_TAXCH</name>
<dbReference type="Pfam" id="PF03405">
    <property type="entry name" value="FA_desaturase_2"/>
    <property type="match status" value="1"/>
</dbReference>
<evidence type="ECO:0000256" key="2">
    <source>
        <dbReference type="ARBA" id="ARBA00008749"/>
    </source>
</evidence>
<keyword evidence="6" id="KW-0276">Fatty acid metabolism</keyword>
<evidence type="ECO:0000313" key="13">
    <source>
        <dbReference type="Proteomes" id="UP000824469"/>
    </source>
</evidence>
<evidence type="ECO:0000256" key="4">
    <source>
        <dbReference type="ARBA" id="ARBA00022516"/>
    </source>
</evidence>
<evidence type="ECO:0000256" key="11">
    <source>
        <dbReference type="ARBA" id="ARBA00023160"/>
    </source>
</evidence>
<dbReference type="GO" id="GO:0006633">
    <property type="term" value="P:fatty acid biosynthetic process"/>
    <property type="evidence" value="ECO:0007669"/>
    <property type="project" value="UniProtKB-KW"/>
</dbReference>
<feature type="non-terminal residue" evidence="12">
    <location>
        <position position="1"/>
    </location>
</feature>
<evidence type="ECO:0000256" key="5">
    <source>
        <dbReference type="ARBA" id="ARBA00022723"/>
    </source>
</evidence>